<reference evidence="2" key="1">
    <citation type="submission" date="2018-11" db="EMBL/GenBank/DDBJ databases">
        <authorList>
            <consortium name="Pathogen Informatics"/>
        </authorList>
    </citation>
    <scope>NUCLEOTIDE SEQUENCE</scope>
</reference>
<keyword evidence="3" id="KW-1185">Reference proteome</keyword>
<evidence type="ECO:0000313" key="2">
    <source>
        <dbReference type="EMBL" id="VEL34587.1"/>
    </source>
</evidence>
<feature type="compositionally biased region" description="Basic residues" evidence="1">
    <location>
        <begin position="200"/>
        <end position="216"/>
    </location>
</feature>
<feature type="compositionally biased region" description="Low complexity" evidence="1">
    <location>
        <begin position="174"/>
        <end position="199"/>
    </location>
</feature>
<evidence type="ECO:0000256" key="1">
    <source>
        <dbReference type="SAM" id="MobiDB-lite"/>
    </source>
</evidence>
<organism evidence="2 3">
    <name type="scientific">Protopolystoma xenopodis</name>
    <dbReference type="NCBI Taxonomy" id="117903"/>
    <lineage>
        <taxon>Eukaryota</taxon>
        <taxon>Metazoa</taxon>
        <taxon>Spiralia</taxon>
        <taxon>Lophotrochozoa</taxon>
        <taxon>Platyhelminthes</taxon>
        <taxon>Monogenea</taxon>
        <taxon>Polyopisthocotylea</taxon>
        <taxon>Polystomatidea</taxon>
        <taxon>Polystomatidae</taxon>
        <taxon>Protopolystoma</taxon>
    </lineage>
</organism>
<comment type="caution">
    <text evidence="2">The sequence shown here is derived from an EMBL/GenBank/DDBJ whole genome shotgun (WGS) entry which is preliminary data.</text>
</comment>
<accession>A0A3S5C4D8</accession>
<dbReference type="EMBL" id="CAAALY010247970">
    <property type="protein sequence ID" value="VEL34587.1"/>
    <property type="molecule type" value="Genomic_DNA"/>
</dbReference>
<sequence length="238" mass="25251">MIPHSRSFMDKAPQFGPPSADSQILGDVSTGPSGPSIIAARSRQPSKPHPLTNGVAGRSALPASSQPGALKTPLEPSRSHLDPHTMGGSLVSQPPSSSQARLGQRSGAPGLGNGSFLMHPSSSQSMPIYANAGEFDPAGTGLGPGGLGSASKGIAQMTPRHQYRPDQFQPQTYQQPGSQGQLIGQQQQHQHQHQQYQPHSHSHTHQHQAARQHHSRTSSGRTAGNYVQAGQIAYYLFF</sequence>
<proteinExistence type="predicted"/>
<dbReference type="Proteomes" id="UP000784294">
    <property type="component" value="Unassembled WGS sequence"/>
</dbReference>
<feature type="compositionally biased region" description="Polar residues" evidence="1">
    <location>
        <begin position="90"/>
        <end position="101"/>
    </location>
</feature>
<protein>
    <submittedName>
        <fullName evidence="2">Uncharacterized protein</fullName>
    </submittedName>
</protein>
<dbReference type="AlphaFoldDB" id="A0A3S5C4D8"/>
<evidence type="ECO:0000313" key="3">
    <source>
        <dbReference type="Proteomes" id="UP000784294"/>
    </source>
</evidence>
<gene>
    <name evidence="2" type="ORF">PXEA_LOCUS28027</name>
</gene>
<feature type="region of interest" description="Disordered" evidence="1">
    <location>
        <begin position="1"/>
        <end position="122"/>
    </location>
</feature>
<name>A0A3S5C4D8_9PLAT</name>
<feature type="region of interest" description="Disordered" evidence="1">
    <location>
        <begin position="167"/>
        <end position="223"/>
    </location>
</feature>